<reference evidence="1" key="1">
    <citation type="submission" date="2023-03" db="EMBL/GenBank/DDBJ databases">
        <authorList>
            <person name="Steffen K."/>
            <person name="Cardenas P."/>
        </authorList>
    </citation>
    <scope>NUCLEOTIDE SEQUENCE</scope>
</reference>
<dbReference type="Gene3D" id="1.10.150.300">
    <property type="entry name" value="TGS-like domain"/>
    <property type="match status" value="1"/>
</dbReference>
<dbReference type="Proteomes" id="UP001174909">
    <property type="component" value="Unassembled WGS sequence"/>
</dbReference>
<dbReference type="AlphaFoldDB" id="A0AA35SW48"/>
<dbReference type="InterPro" id="IPR023192">
    <property type="entry name" value="TGS-like_dom_sf"/>
</dbReference>
<protein>
    <submittedName>
        <fullName evidence="1">Ribosome-binding ATPase YchF</fullName>
    </submittedName>
</protein>
<evidence type="ECO:0000313" key="1">
    <source>
        <dbReference type="EMBL" id="CAI8036512.1"/>
    </source>
</evidence>
<proteinExistence type="predicted"/>
<comment type="caution">
    <text evidence="1">The sequence shown here is derived from an EMBL/GenBank/DDBJ whole genome shotgun (WGS) entry which is preliminary data.</text>
</comment>
<evidence type="ECO:0000313" key="2">
    <source>
        <dbReference type="Proteomes" id="UP001174909"/>
    </source>
</evidence>
<sequence>MHLGVVKVPDPRLEYLAGIYKPRKVVPAEIRYSDLPGPESMAKSQGIKGRYRNVLQSATAFLVVVRAFANELVPQHNGEIDAARNLETMLDELSFADLEVLQRASRRLDDQLMKTKPAERSMVARHKDAVEKARLGLDAGTPLRLQQLTDSERAFLVHYQLLTDRQ</sequence>
<dbReference type="InterPro" id="IPR027417">
    <property type="entry name" value="P-loop_NTPase"/>
</dbReference>
<accession>A0AA35SW48</accession>
<dbReference type="PANTHER" id="PTHR23305:SF18">
    <property type="entry name" value="OBG-TYPE G DOMAIN-CONTAINING PROTEIN"/>
    <property type="match status" value="1"/>
</dbReference>
<dbReference type="EMBL" id="CASHTH010002875">
    <property type="protein sequence ID" value="CAI8036512.1"/>
    <property type="molecule type" value="Genomic_DNA"/>
</dbReference>
<name>A0AA35SW48_GEOBA</name>
<gene>
    <name evidence="1" type="ORF">GBAR_LOCUS20453</name>
</gene>
<dbReference type="GO" id="GO:0016887">
    <property type="term" value="F:ATP hydrolysis activity"/>
    <property type="evidence" value="ECO:0007669"/>
    <property type="project" value="TreeGrafter"/>
</dbReference>
<dbReference type="PANTHER" id="PTHR23305">
    <property type="entry name" value="OBG GTPASE FAMILY"/>
    <property type="match status" value="1"/>
</dbReference>
<organism evidence="1 2">
    <name type="scientific">Geodia barretti</name>
    <name type="common">Barrett's horny sponge</name>
    <dbReference type="NCBI Taxonomy" id="519541"/>
    <lineage>
        <taxon>Eukaryota</taxon>
        <taxon>Metazoa</taxon>
        <taxon>Porifera</taxon>
        <taxon>Demospongiae</taxon>
        <taxon>Heteroscleromorpha</taxon>
        <taxon>Tetractinellida</taxon>
        <taxon>Astrophorina</taxon>
        <taxon>Geodiidae</taxon>
        <taxon>Geodia</taxon>
    </lineage>
</organism>
<dbReference type="GO" id="GO:0005737">
    <property type="term" value="C:cytoplasm"/>
    <property type="evidence" value="ECO:0007669"/>
    <property type="project" value="TreeGrafter"/>
</dbReference>
<dbReference type="SUPFAM" id="SSF52540">
    <property type="entry name" value="P-loop containing nucleoside triphosphate hydrolases"/>
    <property type="match status" value="1"/>
</dbReference>
<keyword evidence="2" id="KW-1185">Reference proteome</keyword>